<dbReference type="PANTHER" id="PTHR10622:SF10">
    <property type="entry name" value="HET DOMAIN-CONTAINING PROTEIN"/>
    <property type="match status" value="1"/>
</dbReference>
<feature type="domain" description="Heterokaryon incompatibility" evidence="1">
    <location>
        <begin position="883"/>
        <end position="973"/>
    </location>
</feature>
<keyword evidence="3" id="KW-1185">Reference proteome</keyword>
<dbReference type="EMBL" id="JBANRG010000061">
    <property type="protein sequence ID" value="KAK7441791.1"/>
    <property type="molecule type" value="Genomic_DNA"/>
</dbReference>
<dbReference type="PANTHER" id="PTHR10622">
    <property type="entry name" value="HET DOMAIN-CONTAINING PROTEIN"/>
    <property type="match status" value="1"/>
</dbReference>
<evidence type="ECO:0000313" key="3">
    <source>
        <dbReference type="Proteomes" id="UP001498398"/>
    </source>
</evidence>
<feature type="domain" description="Heterokaryon incompatibility" evidence="1">
    <location>
        <begin position="621"/>
        <end position="706"/>
    </location>
</feature>
<feature type="domain" description="Heterokaryon incompatibility" evidence="1">
    <location>
        <begin position="81"/>
        <end position="170"/>
    </location>
</feature>
<accession>A0ABR1IX65</accession>
<evidence type="ECO:0000259" key="1">
    <source>
        <dbReference type="Pfam" id="PF06985"/>
    </source>
</evidence>
<name>A0ABR1IX65_9AGAR</name>
<feature type="domain" description="Heterokaryon incompatibility" evidence="1">
    <location>
        <begin position="358"/>
        <end position="444"/>
    </location>
</feature>
<dbReference type="Pfam" id="PF06985">
    <property type="entry name" value="HET"/>
    <property type="match status" value="4"/>
</dbReference>
<organism evidence="2 3">
    <name type="scientific">Marasmiellus scandens</name>
    <dbReference type="NCBI Taxonomy" id="2682957"/>
    <lineage>
        <taxon>Eukaryota</taxon>
        <taxon>Fungi</taxon>
        <taxon>Dikarya</taxon>
        <taxon>Basidiomycota</taxon>
        <taxon>Agaricomycotina</taxon>
        <taxon>Agaricomycetes</taxon>
        <taxon>Agaricomycetidae</taxon>
        <taxon>Agaricales</taxon>
        <taxon>Marasmiineae</taxon>
        <taxon>Omphalotaceae</taxon>
        <taxon>Marasmiellus</taxon>
    </lineage>
</organism>
<evidence type="ECO:0000313" key="2">
    <source>
        <dbReference type="EMBL" id="KAK7441791.1"/>
    </source>
</evidence>
<sequence>MDHIITSETSFFDPIVSYDTRPRRLIDTQTLEPKCFAKEEPIPPYAILSHLWVHGEEYEYQEFVELHDKADRVCQVLEFSGIELKLAVIEFLVEMRSKYGLKHGFRSAFQKIRAACQQALNDNFRYIWIDTCCIDKRNRDEVAQNIRSMYAYYQNAEVCYAYLLDVDMHGGLSFALPSSGKLEYAFEDSQWFRRGWTLQELLAPRQVIFFDKKWRRIGTRDEYEEMIVIETGIPWEVVSGKWPIQDVSPAVRMSWARGRETTVPQDQAYCLMGLLGVDMDPNYDEDVGESFRRLGKALIDAYPEHKGALYSPENPFRELMANSIPPDMTPLDIFPRRFINTFTLKLVQLEENSTPPSYAILSHRWMHEEEITFEEIQKDGEDTKSKFGYRKIQAACVQARRDGLCYLWVDTCCIQHGDQDDVKNNIRSMYAFYQNAEVCYAYLVDVYELSDFGNSEWFHRGWTLQELLAPRSLKFYDSGWNFIGSSVKLQKEIHAATGIPLKVLSGEVSIRDVDLEERMVWSIERETTKPQDQIYCLLGLLRITMDPDYNEDIRMAVERLKKLFEQVHPGYSFCRRIMKNALRSATSFHLLAPLDIYPRRLIDTLSLELITFKEGDTIPGYAILSHRWIHDEEVTFQEFKNPSPETKSKSGYQKIESACQQAHDQGLCYIWIDTCCIDQKDHDDITWNLESMYAFYQNSQICYAYLVDFEQWYLDFSRSEWFQRGWTLQELLAPSKVVFFDKHWTRFGSRDENVDIISDVTRIPRAVLQGKQSLNDIHPLDRMSWAIGRKTTRPQDQIYCLFGLLGVSVESDYDQDIRVLVERLRKAFVQTYPKYSFWETMTDILRSATSSSLMARIDVRPRRLLDARTLKLVEFKDHAVPPYAILSHRWVTGNEVTYHEFKNSLNESKLGYLKIHIACRQALHDGYHYIWIDTCCIQQGNHDDVVRNIRSMYAYYQNAEVCYAYMVDVEPDSNSIYFQIEKHTQFCRSEWFKRGWTLQELIAPRSVVFFDKNWGLIGSKSDLKNTICSIASIPQDVLSGKRPIQNIHPMERMSWSLGRKTTKPQDQAYCLLGLLGISMDPDYNENVDASFERLRKVFIESYPEYAEKLGSAGCFWSVLQEARLNILLSLAGGMFPVENQYAFS</sequence>
<comment type="caution">
    <text evidence="2">The sequence shown here is derived from an EMBL/GenBank/DDBJ whole genome shotgun (WGS) entry which is preliminary data.</text>
</comment>
<reference evidence="2 3" key="1">
    <citation type="submission" date="2024-01" db="EMBL/GenBank/DDBJ databases">
        <title>A draft genome for the cacao thread blight pathogen Marasmiellus scandens.</title>
        <authorList>
            <person name="Baruah I.K."/>
            <person name="Leung J."/>
            <person name="Bukari Y."/>
            <person name="Amoako-Attah I."/>
            <person name="Meinhardt L.W."/>
            <person name="Bailey B.A."/>
            <person name="Cohen S.P."/>
        </authorList>
    </citation>
    <scope>NUCLEOTIDE SEQUENCE [LARGE SCALE GENOMIC DNA]</scope>
    <source>
        <strain evidence="2 3">GH-19</strain>
    </source>
</reference>
<protein>
    <recommendedName>
        <fullName evidence="1">Heterokaryon incompatibility domain-containing protein</fullName>
    </recommendedName>
</protein>
<proteinExistence type="predicted"/>
<dbReference type="InterPro" id="IPR010730">
    <property type="entry name" value="HET"/>
</dbReference>
<gene>
    <name evidence="2" type="ORF">VKT23_016453</name>
</gene>
<dbReference type="Proteomes" id="UP001498398">
    <property type="component" value="Unassembled WGS sequence"/>
</dbReference>